<comment type="caution">
    <text evidence="1">The sequence shown here is derived from an EMBL/GenBank/DDBJ whole genome shotgun (WGS) entry which is preliminary data.</text>
</comment>
<organism evidence="1 2">
    <name type="scientific">Riccia fluitans</name>
    <dbReference type="NCBI Taxonomy" id="41844"/>
    <lineage>
        <taxon>Eukaryota</taxon>
        <taxon>Viridiplantae</taxon>
        <taxon>Streptophyta</taxon>
        <taxon>Embryophyta</taxon>
        <taxon>Marchantiophyta</taxon>
        <taxon>Marchantiopsida</taxon>
        <taxon>Marchantiidae</taxon>
        <taxon>Marchantiales</taxon>
        <taxon>Ricciaceae</taxon>
        <taxon>Riccia</taxon>
    </lineage>
</organism>
<evidence type="ECO:0000313" key="2">
    <source>
        <dbReference type="Proteomes" id="UP001605036"/>
    </source>
</evidence>
<keyword evidence="2" id="KW-1185">Reference proteome</keyword>
<dbReference type="AlphaFoldDB" id="A0ABD1YUF5"/>
<dbReference type="EMBL" id="JBHFFA010000003">
    <property type="protein sequence ID" value="KAL2633342.1"/>
    <property type="molecule type" value="Genomic_DNA"/>
</dbReference>
<dbReference type="Proteomes" id="UP001605036">
    <property type="component" value="Unassembled WGS sequence"/>
</dbReference>
<protein>
    <submittedName>
        <fullName evidence="1">Uncharacterized protein</fullName>
    </submittedName>
</protein>
<sequence length="127" mass="14417">MSMCCGYMDFVAEFERNRIALQAARSLLHKNNEERETLRIARALLLQTRMNVSLGYPSSTDFEGSYQVNYLVNEIGGSRAINPADISPRDYKCGTILWIGCVITALGESLLKFISRIVGRLENREFF</sequence>
<accession>A0ABD1YUF5</accession>
<evidence type="ECO:0000313" key="1">
    <source>
        <dbReference type="EMBL" id="KAL2633342.1"/>
    </source>
</evidence>
<name>A0ABD1YUF5_9MARC</name>
<proteinExistence type="predicted"/>
<reference evidence="1 2" key="1">
    <citation type="submission" date="2024-09" db="EMBL/GenBank/DDBJ databases">
        <title>Chromosome-scale assembly of Riccia fluitans.</title>
        <authorList>
            <person name="Paukszto L."/>
            <person name="Sawicki J."/>
            <person name="Karawczyk K."/>
            <person name="Piernik-Szablinska J."/>
            <person name="Szczecinska M."/>
            <person name="Mazdziarz M."/>
        </authorList>
    </citation>
    <scope>NUCLEOTIDE SEQUENCE [LARGE SCALE GENOMIC DNA]</scope>
    <source>
        <strain evidence="1">Rf_01</strain>
        <tissue evidence="1">Aerial parts of the thallus</tissue>
    </source>
</reference>
<gene>
    <name evidence="1" type="ORF">R1flu_004821</name>
</gene>